<keyword evidence="4" id="KW-1185">Reference proteome</keyword>
<dbReference type="SUPFAM" id="SSF51197">
    <property type="entry name" value="Clavaminate synthase-like"/>
    <property type="match status" value="1"/>
</dbReference>
<gene>
    <name evidence="3" type="ORF">GGD89_000084</name>
</gene>
<dbReference type="InterPro" id="IPR042098">
    <property type="entry name" value="TauD-like_sf"/>
</dbReference>
<protein>
    <recommendedName>
        <fullName evidence="2">TauD/TfdA-like domain-containing protein</fullName>
    </recommendedName>
</protein>
<dbReference type="Gene3D" id="3.60.130.10">
    <property type="entry name" value="Clavaminate synthase-like"/>
    <property type="match status" value="1"/>
</dbReference>
<comment type="caution">
    <text evidence="3">The sequence shown here is derived from an EMBL/GenBank/DDBJ whole genome shotgun (WGS) entry which is preliminary data.</text>
</comment>
<dbReference type="GO" id="GO:0016706">
    <property type="term" value="F:2-oxoglutarate-dependent dioxygenase activity"/>
    <property type="evidence" value="ECO:0007669"/>
    <property type="project" value="UniProtKB-ARBA"/>
</dbReference>
<reference evidence="3 4" key="1">
    <citation type="submission" date="2020-08" db="EMBL/GenBank/DDBJ databases">
        <title>Genome sequencing of Purple Non-Sulfur Bacteria from various extreme environments.</title>
        <authorList>
            <person name="Mayer M."/>
        </authorList>
    </citation>
    <scope>NUCLEOTIDE SEQUENCE [LARGE SCALE GENOMIC DNA]</scope>
    <source>
        <strain evidence="3 4">JA131</strain>
    </source>
</reference>
<evidence type="ECO:0000313" key="4">
    <source>
        <dbReference type="Proteomes" id="UP000554286"/>
    </source>
</evidence>
<evidence type="ECO:0000313" key="3">
    <source>
        <dbReference type="EMBL" id="MBB4264478.1"/>
    </source>
</evidence>
<keyword evidence="1" id="KW-0560">Oxidoreductase</keyword>
<dbReference type="Pfam" id="PF02668">
    <property type="entry name" value="TauD"/>
    <property type="match status" value="1"/>
</dbReference>
<dbReference type="Proteomes" id="UP000554286">
    <property type="component" value="Unassembled WGS sequence"/>
</dbReference>
<dbReference type="AlphaFoldDB" id="A0A7W6RAW4"/>
<evidence type="ECO:0000259" key="2">
    <source>
        <dbReference type="Pfam" id="PF02668"/>
    </source>
</evidence>
<dbReference type="EMBL" id="JACIGK010000001">
    <property type="protein sequence ID" value="MBB4264478.1"/>
    <property type="molecule type" value="Genomic_DNA"/>
</dbReference>
<organism evidence="3 4">
    <name type="scientific">Roseospira visakhapatnamensis</name>
    <dbReference type="NCBI Taxonomy" id="390880"/>
    <lineage>
        <taxon>Bacteria</taxon>
        <taxon>Pseudomonadati</taxon>
        <taxon>Pseudomonadota</taxon>
        <taxon>Alphaproteobacteria</taxon>
        <taxon>Rhodospirillales</taxon>
        <taxon>Rhodospirillaceae</taxon>
        <taxon>Roseospira</taxon>
    </lineage>
</organism>
<sequence>MIHFIDTDSMNPPQSVQDMVMRHIDRGENAYEIYCRIGADVDGLWPKSRDLARQIIDQVDEMSYAVTSPLGLGDMPSAARDVLLLALLDKVGLITVHDDDSKVLWEVKSRDGLQGGPRKLTFSEKVGRCPLHSDSAFAYDPEKYLCLYVVKESGDGGGESVVVSMADAIEELRDEQDGETCLRLLRDTIFPFRTPPAFSKRTKTLTAPILSGSSTVRYRYDCIEDGFTDIPELDTDDRRWAVSYFSDFVENRASKHTFLAMRDQLLVVDNRRSLHARTDFRDAGRALIRARLHAPPASVLAGRGTPIHATST</sequence>
<name>A0A7W6RAW4_9PROT</name>
<dbReference type="InterPro" id="IPR003819">
    <property type="entry name" value="TauD/TfdA-like"/>
</dbReference>
<feature type="domain" description="TauD/TfdA-like" evidence="2">
    <location>
        <begin position="102"/>
        <end position="290"/>
    </location>
</feature>
<evidence type="ECO:0000256" key="1">
    <source>
        <dbReference type="ARBA" id="ARBA00023002"/>
    </source>
</evidence>
<accession>A0A7W6RAW4</accession>
<proteinExistence type="predicted"/>
<dbReference type="RefSeq" id="WP_184042122.1">
    <property type="nucleotide sequence ID" value="NZ_JACIGK010000001.1"/>
</dbReference>